<dbReference type="RefSeq" id="WP_303304565.1">
    <property type="nucleotide sequence ID" value="NZ_BAABDA010000053.1"/>
</dbReference>
<accession>A0ABT8WVM4</accession>
<proteinExistence type="predicted"/>
<evidence type="ECO:0008006" key="3">
    <source>
        <dbReference type="Google" id="ProtNLM"/>
    </source>
</evidence>
<sequence>MKKNKTNYSREILILTHHALSNSLALLINQTPLKGEVKSHFKMALKVIGIILADLKYDTGTHLLMEKEFDQFFASFPAEYYNKRKENRKLICIYTVAKNIESCIETNKIIDNPEDKAEKHLNLKP</sequence>
<name>A0ABT8WVM4_9FLAO</name>
<evidence type="ECO:0000313" key="2">
    <source>
        <dbReference type="Proteomes" id="UP001176806"/>
    </source>
</evidence>
<dbReference type="Proteomes" id="UP001176806">
    <property type="component" value="Unassembled WGS sequence"/>
</dbReference>
<dbReference type="EMBL" id="JAUOEL010000016">
    <property type="protein sequence ID" value="MDO5977236.1"/>
    <property type="molecule type" value="Genomic_DNA"/>
</dbReference>
<gene>
    <name evidence="1" type="ORF">Q4Q40_23835</name>
</gene>
<protein>
    <recommendedName>
        <fullName evidence="3">HEPN domain-containing protein</fullName>
    </recommendedName>
</protein>
<keyword evidence="2" id="KW-1185">Reference proteome</keyword>
<evidence type="ECO:0000313" key="1">
    <source>
        <dbReference type="EMBL" id="MDO5977236.1"/>
    </source>
</evidence>
<comment type="caution">
    <text evidence="1">The sequence shown here is derived from an EMBL/GenBank/DDBJ whole genome shotgun (WGS) entry which is preliminary data.</text>
</comment>
<organism evidence="1 2">
    <name type="scientific">Flavivirga jejuensis</name>
    <dbReference type="NCBI Taxonomy" id="870487"/>
    <lineage>
        <taxon>Bacteria</taxon>
        <taxon>Pseudomonadati</taxon>
        <taxon>Bacteroidota</taxon>
        <taxon>Flavobacteriia</taxon>
        <taxon>Flavobacteriales</taxon>
        <taxon>Flavobacteriaceae</taxon>
        <taxon>Flavivirga</taxon>
    </lineage>
</organism>
<reference evidence="1" key="1">
    <citation type="submission" date="2023-07" db="EMBL/GenBank/DDBJ databases">
        <title>Two novel species in the genus Flavivirga.</title>
        <authorList>
            <person name="Kwon K."/>
        </authorList>
    </citation>
    <scope>NUCLEOTIDE SEQUENCE</scope>
    <source>
        <strain evidence="1">KACC 14158</strain>
    </source>
</reference>